<evidence type="ECO:0000256" key="9">
    <source>
        <dbReference type="ARBA" id="ARBA00022777"/>
    </source>
</evidence>
<evidence type="ECO:0000256" key="1">
    <source>
        <dbReference type="ARBA" id="ARBA00000085"/>
    </source>
</evidence>
<organism evidence="17 18">
    <name type="scientific">Propionispira arboris</name>
    <dbReference type="NCBI Taxonomy" id="84035"/>
    <lineage>
        <taxon>Bacteria</taxon>
        <taxon>Bacillati</taxon>
        <taxon>Bacillota</taxon>
        <taxon>Negativicutes</taxon>
        <taxon>Selenomonadales</taxon>
        <taxon>Selenomonadaceae</taxon>
        <taxon>Propionispira</taxon>
    </lineage>
</organism>
<comment type="subcellular location">
    <subcellularLocation>
        <location evidence="2">Cell membrane</location>
        <topology evidence="2">Multi-pass membrane protein</topology>
    </subcellularLocation>
</comment>
<dbReference type="SMART" id="SM00388">
    <property type="entry name" value="HisKA"/>
    <property type="match status" value="1"/>
</dbReference>
<keyword evidence="4" id="KW-1003">Cell membrane</keyword>
<dbReference type="GO" id="GO:0005886">
    <property type="term" value="C:plasma membrane"/>
    <property type="evidence" value="ECO:0007669"/>
    <property type="project" value="UniProtKB-SubCell"/>
</dbReference>
<dbReference type="CDD" id="cd06225">
    <property type="entry name" value="HAMP"/>
    <property type="match status" value="1"/>
</dbReference>
<evidence type="ECO:0000256" key="8">
    <source>
        <dbReference type="ARBA" id="ARBA00022741"/>
    </source>
</evidence>
<evidence type="ECO:0000256" key="2">
    <source>
        <dbReference type="ARBA" id="ARBA00004651"/>
    </source>
</evidence>
<dbReference type="Pfam" id="PF00672">
    <property type="entry name" value="HAMP"/>
    <property type="match status" value="1"/>
</dbReference>
<dbReference type="PANTHER" id="PTHR45528:SF1">
    <property type="entry name" value="SENSOR HISTIDINE KINASE CPXA"/>
    <property type="match status" value="1"/>
</dbReference>
<dbReference type="STRING" id="84035.SAMN05660742_11895"/>
<keyword evidence="5" id="KW-0597">Phosphoprotein</keyword>
<dbReference type="Gene3D" id="1.10.287.130">
    <property type="match status" value="1"/>
</dbReference>
<dbReference type="SMART" id="SM00387">
    <property type="entry name" value="HATPase_c"/>
    <property type="match status" value="1"/>
</dbReference>
<evidence type="ECO:0000256" key="14">
    <source>
        <dbReference type="SAM" id="Phobius"/>
    </source>
</evidence>
<feature type="domain" description="HAMP" evidence="16">
    <location>
        <begin position="97"/>
        <end position="149"/>
    </location>
</feature>
<protein>
    <recommendedName>
        <fullName evidence="3">histidine kinase</fullName>
        <ecNumber evidence="3">2.7.13.3</ecNumber>
    </recommendedName>
</protein>
<sequence>MHKLLIRVTLTVFITTGAVLLALIVVVNHEIAENFTSYLTMSGMHGEMHGMMQHGMTKPPSMGLPEQEFLRSLKHSLFLVGSIMLGFGAIISYYLARSITGPIFTLNKAVKSVAAGSLDVRVTIQRKDEFGQLATAFNEMTKKLKSTTILRQRFFAGIAHELRTPLTILKANLEGIADGVITPDKEQMASLTEEVDRLTKLVEELRDLSFLEAGQLKPEFQEIDIGSILYQIVQKSQPLAVDKNLSLTCTIKRQLAPIKADITMVQQIIYNLIINAIRYTNTGSIQVIATQNSTSTIIEVIDTGIGINQEDLPYIFDYFYRVDLSRTKQSGGTGLGLALVQQMALTHKGNISVQSEINEGSIFRLTLPFNIH</sequence>
<keyword evidence="8" id="KW-0547">Nucleotide-binding</keyword>
<dbReference type="PROSITE" id="PS50885">
    <property type="entry name" value="HAMP"/>
    <property type="match status" value="1"/>
</dbReference>
<evidence type="ECO:0000313" key="17">
    <source>
        <dbReference type="EMBL" id="SEJ82783.1"/>
    </source>
</evidence>
<evidence type="ECO:0000259" key="15">
    <source>
        <dbReference type="PROSITE" id="PS50109"/>
    </source>
</evidence>
<keyword evidence="12" id="KW-0902">Two-component regulatory system</keyword>
<keyword evidence="18" id="KW-1185">Reference proteome</keyword>
<evidence type="ECO:0000259" key="16">
    <source>
        <dbReference type="PROSITE" id="PS50885"/>
    </source>
</evidence>
<accession>A0A1H7BYR7</accession>
<dbReference type="SUPFAM" id="SSF47384">
    <property type="entry name" value="Homodimeric domain of signal transducing histidine kinase"/>
    <property type="match status" value="1"/>
</dbReference>
<dbReference type="Proteomes" id="UP000199662">
    <property type="component" value="Unassembled WGS sequence"/>
</dbReference>
<keyword evidence="13 14" id="KW-0472">Membrane</keyword>
<dbReference type="CDD" id="cd00082">
    <property type="entry name" value="HisKA"/>
    <property type="match status" value="1"/>
</dbReference>
<name>A0A1H7BYR7_9FIRM</name>
<keyword evidence="9 17" id="KW-0418">Kinase</keyword>
<dbReference type="AlphaFoldDB" id="A0A1H7BYR7"/>
<dbReference type="InterPro" id="IPR003661">
    <property type="entry name" value="HisK_dim/P_dom"/>
</dbReference>
<evidence type="ECO:0000256" key="7">
    <source>
        <dbReference type="ARBA" id="ARBA00022692"/>
    </source>
</evidence>
<dbReference type="PROSITE" id="PS50109">
    <property type="entry name" value="HIS_KIN"/>
    <property type="match status" value="1"/>
</dbReference>
<keyword evidence="10" id="KW-0067">ATP-binding</keyword>
<dbReference type="InterPro" id="IPR003660">
    <property type="entry name" value="HAMP_dom"/>
</dbReference>
<dbReference type="Pfam" id="PF02518">
    <property type="entry name" value="HATPase_c"/>
    <property type="match status" value="1"/>
</dbReference>
<dbReference type="EMBL" id="FNZK01000018">
    <property type="protein sequence ID" value="SEJ82783.1"/>
    <property type="molecule type" value="Genomic_DNA"/>
</dbReference>
<evidence type="ECO:0000256" key="3">
    <source>
        <dbReference type="ARBA" id="ARBA00012438"/>
    </source>
</evidence>
<dbReference type="InterPro" id="IPR005467">
    <property type="entry name" value="His_kinase_dom"/>
</dbReference>
<evidence type="ECO:0000256" key="11">
    <source>
        <dbReference type="ARBA" id="ARBA00022989"/>
    </source>
</evidence>
<dbReference type="FunFam" id="3.30.565.10:FF:000023">
    <property type="entry name" value="PAS domain-containing sensor histidine kinase"/>
    <property type="match status" value="1"/>
</dbReference>
<dbReference type="RefSeq" id="WP_091834022.1">
    <property type="nucleotide sequence ID" value="NZ_FNZK01000018.1"/>
</dbReference>
<dbReference type="GO" id="GO:0005524">
    <property type="term" value="F:ATP binding"/>
    <property type="evidence" value="ECO:0007669"/>
    <property type="project" value="UniProtKB-KW"/>
</dbReference>
<proteinExistence type="predicted"/>
<keyword evidence="11 14" id="KW-1133">Transmembrane helix</keyword>
<evidence type="ECO:0000313" key="18">
    <source>
        <dbReference type="Proteomes" id="UP000199662"/>
    </source>
</evidence>
<dbReference type="Pfam" id="PF00512">
    <property type="entry name" value="HisKA"/>
    <property type="match status" value="1"/>
</dbReference>
<evidence type="ECO:0000256" key="12">
    <source>
        <dbReference type="ARBA" id="ARBA00023012"/>
    </source>
</evidence>
<evidence type="ECO:0000256" key="6">
    <source>
        <dbReference type="ARBA" id="ARBA00022679"/>
    </source>
</evidence>
<dbReference type="EC" id="2.7.13.3" evidence="3"/>
<dbReference type="InterPro" id="IPR004358">
    <property type="entry name" value="Sig_transdc_His_kin-like_C"/>
</dbReference>
<feature type="transmembrane region" description="Helical" evidence="14">
    <location>
        <begin position="6"/>
        <end position="27"/>
    </location>
</feature>
<dbReference type="Gene3D" id="6.10.340.10">
    <property type="match status" value="1"/>
</dbReference>
<feature type="domain" description="Histidine kinase" evidence="15">
    <location>
        <begin position="157"/>
        <end position="371"/>
    </location>
</feature>
<dbReference type="SUPFAM" id="SSF158472">
    <property type="entry name" value="HAMP domain-like"/>
    <property type="match status" value="1"/>
</dbReference>
<gene>
    <name evidence="17" type="ORF">SAMN05660742_11895</name>
</gene>
<evidence type="ECO:0000256" key="4">
    <source>
        <dbReference type="ARBA" id="ARBA00022475"/>
    </source>
</evidence>
<feature type="transmembrane region" description="Helical" evidence="14">
    <location>
        <begin position="77"/>
        <end position="96"/>
    </location>
</feature>
<dbReference type="SUPFAM" id="SSF55874">
    <property type="entry name" value="ATPase domain of HSP90 chaperone/DNA topoisomerase II/histidine kinase"/>
    <property type="match status" value="1"/>
</dbReference>
<dbReference type="InterPro" id="IPR003594">
    <property type="entry name" value="HATPase_dom"/>
</dbReference>
<dbReference type="PANTHER" id="PTHR45528">
    <property type="entry name" value="SENSOR HISTIDINE KINASE CPXA"/>
    <property type="match status" value="1"/>
</dbReference>
<dbReference type="SMART" id="SM00304">
    <property type="entry name" value="HAMP"/>
    <property type="match status" value="1"/>
</dbReference>
<dbReference type="Gene3D" id="3.30.565.10">
    <property type="entry name" value="Histidine kinase-like ATPase, C-terminal domain"/>
    <property type="match status" value="1"/>
</dbReference>
<dbReference type="InterPro" id="IPR050398">
    <property type="entry name" value="HssS/ArlS-like"/>
</dbReference>
<comment type="catalytic activity">
    <reaction evidence="1">
        <text>ATP + protein L-histidine = ADP + protein N-phospho-L-histidine.</text>
        <dbReference type="EC" id="2.7.13.3"/>
    </reaction>
</comment>
<dbReference type="GO" id="GO:0000155">
    <property type="term" value="F:phosphorelay sensor kinase activity"/>
    <property type="evidence" value="ECO:0007669"/>
    <property type="project" value="InterPro"/>
</dbReference>
<keyword evidence="6" id="KW-0808">Transferase</keyword>
<dbReference type="InterPro" id="IPR036890">
    <property type="entry name" value="HATPase_C_sf"/>
</dbReference>
<evidence type="ECO:0000256" key="5">
    <source>
        <dbReference type="ARBA" id="ARBA00022553"/>
    </source>
</evidence>
<keyword evidence="7 14" id="KW-0812">Transmembrane</keyword>
<evidence type="ECO:0000256" key="13">
    <source>
        <dbReference type="ARBA" id="ARBA00023136"/>
    </source>
</evidence>
<dbReference type="InterPro" id="IPR036097">
    <property type="entry name" value="HisK_dim/P_sf"/>
</dbReference>
<evidence type="ECO:0000256" key="10">
    <source>
        <dbReference type="ARBA" id="ARBA00022840"/>
    </source>
</evidence>
<reference evidence="17 18" key="1">
    <citation type="submission" date="2016-10" db="EMBL/GenBank/DDBJ databases">
        <authorList>
            <person name="de Groot N.N."/>
        </authorList>
    </citation>
    <scope>NUCLEOTIDE SEQUENCE [LARGE SCALE GENOMIC DNA]</scope>
    <source>
        <strain evidence="17 18">DSM 2179</strain>
    </source>
</reference>
<dbReference type="PRINTS" id="PR00344">
    <property type="entry name" value="BCTRLSENSOR"/>
</dbReference>